<dbReference type="EMBL" id="JADQDK010000001">
    <property type="protein sequence ID" value="MBW0133840.1"/>
    <property type="molecule type" value="Genomic_DNA"/>
</dbReference>
<gene>
    <name evidence="2" type="ORF">I4I81_06190</name>
</gene>
<accession>A0ABS6UNK4</accession>
<evidence type="ECO:0000313" key="2">
    <source>
        <dbReference type="EMBL" id="MBW0133840.1"/>
    </source>
</evidence>
<proteinExistence type="predicted"/>
<sequence length="200" mass="20424">MATTTSTLGALTVTSGPAGVPAWVRRWCRRCGVPLRGAPEPGRQAAALAGGGALLVARGHQEQPTRPVVVAAVRDLPADGPVLAAAAEAAGHLDGSVLAVHAVPLSFGERSVGLGEAVRHGLRLLDESADVLGRTGIPVEVRLVRRWPHEIVGAEVGADLGAGLLVLGCARRDPLQPFGPVVRSALCHAPCPVLVVPGHP</sequence>
<organism evidence="2 3">
    <name type="scientific">Pseudonocardia abyssalis</name>
    <dbReference type="NCBI Taxonomy" id="2792008"/>
    <lineage>
        <taxon>Bacteria</taxon>
        <taxon>Bacillati</taxon>
        <taxon>Actinomycetota</taxon>
        <taxon>Actinomycetes</taxon>
        <taxon>Pseudonocardiales</taxon>
        <taxon>Pseudonocardiaceae</taxon>
        <taxon>Pseudonocardia</taxon>
    </lineage>
</organism>
<evidence type="ECO:0000313" key="3">
    <source>
        <dbReference type="Proteomes" id="UP000694287"/>
    </source>
</evidence>
<dbReference type="InterPro" id="IPR006016">
    <property type="entry name" value="UspA"/>
</dbReference>
<keyword evidence="3" id="KW-1185">Reference proteome</keyword>
<dbReference type="RefSeq" id="WP_218603230.1">
    <property type="nucleotide sequence ID" value="NZ_JADQDJ010000114.1"/>
</dbReference>
<dbReference type="Proteomes" id="UP000694287">
    <property type="component" value="Unassembled WGS sequence"/>
</dbReference>
<feature type="domain" description="UspA" evidence="1">
    <location>
        <begin position="69"/>
        <end position="197"/>
    </location>
</feature>
<reference evidence="2 3" key="1">
    <citation type="submission" date="2020-11" db="EMBL/GenBank/DDBJ databases">
        <title>Pseudonocardia abyssalis sp. nov. and Pseudonocardia oceani sp. nov., description and phylogenomic analysis of two novel actinomycetes isolated from the deep Southern Ocean.</title>
        <authorList>
            <person name="Parra J."/>
        </authorList>
    </citation>
    <scope>NUCLEOTIDE SEQUENCE [LARGE SCALE GENOMIC DNA]</scope>
    <source>
        <strain evidence="2 3">KRD-168</strain>
    </source>
</reference>
<dbReference type="CDD" id="cd00293">
    <property type="entry name" value="USP-like"/>
    <property type="match status" value="1"/>
</dbReference>
<evidence type="ECO:0000259" key="1">
    <source>
        <dbReference type="Pfam" id="PF00582"/>
    </source>
</evidence>
<protein>
    <submittedName>
        <fullName evidence="2">Universal stress protein</fullName>
    </submittedName>
</protein>
<dbReference type="Pfam" id="PF00582">
    <property type="entry name" value="Usp"/>
    <property type="match status" value="1"/>
</dbReference>
<comment type="caution">
    <text evidence="2">The sequence shown here is derived from an EMBL/GenBank/DDBJ whole genome shotgun (WGS) entry which is preliminary data.</text>
</comment>
<name>A0ABS6UNK4_9PSEU</name>